<dbReference type="AlphaFoldDB" id="A0A238FLK6"/>
<keyword evidence="3 6" id="KW-1133">Transmembrane helix</keyword>
<dbReference type="InterPro" id="IPR005178">
    <property type="entry name" value="Ostalpha/TMEM184C"/>
</dbReference>
<feature type="transmembrane region" description="Helical" evidence="6">
    <location>
        <begin position="267"/>
        <end position="287"/>
    </location>
</feature>
<accession>A0A238FLK6</accession>
<keyword evidence="8" id="KW-1185">Reference proteome</keyword>
<sequence length="516" mass="58569">MVLTNRTCPAENTAALEQSDFWDGRIVTLISVFLHARNYFVPREQRQIIRILFMPAVYGVISVCSYRWFRDYTYYELIVVIYESIVLAAFLMLLLQYIGDSTDEQREVLLEKEKKKLMVPFCCWRYRPSKPYFLHALKWSVLQCKYGNETSRYVKVFLTENRALPLADSIFRPIISITGIICQALSVLCPTQYSIYYASVYLDSAFFVEAVCLCIADLISVALYGLILFYGLVKERLAGKKPLAKFLAIKGIVMSKSLPPPEVQHSALMPFGCPLVTFYQVFIFSVLQSHGVIKATEYWTAANVADGLAALCTCCEMVIFSAVFFWAFSWKPYRQARAPGQPHTSVFKALVHSFNYADFFQAGWHGIVFTIHYILGRPETRSSSMGKKEYPGFDIDNAFQSSSKRTINGRDGRAHSSSLGKKTIESRPFAPLRNREGGYEMQQGGRDRERAQNQDHQAVPTRQDSLPHWGQPGGRGVRETTLPLSPGAQQQQHQRQQPSNTAGSNNQGYVEYLTGH</sequence>
<evidence type="ECO:0000256" key="5">
    <source>
        <dbReference type="SAM" id="MobiDB-lite"/>
    </source>
</evidence>
<name>A0A238FLK6_9BASI</name>
<evidence type="ECO:0000256" key="1">
    <source>
        <dbReference type="ARBA" id="ARBA00004141"/>
    </source>
</evidence>
<dbReference type="GO" id="GO:0016020">
    <property type="term" value="C:membrane"/>
    <property type="evidence" value="ECO:0007669"/>
    <property type="project" value="UniProtKB-SubCell"/>
</dbReference>
<feature type="transmembrane region" description="Helical" evidence="6">
    <location>
        <begin position="205"/>
        <end position="233"/>
    </location>
</feature>
<organism evidence="7 8">
    <name type="scientific">Microbotryum intermedium</name>
    <dbReference type="NCBI Taxonomy" id="269621"/>
    <lineage>
        <taxon>Eukaryota</taxon>
        <taxon>Fungi</taxon>
        <taxon>Dikarya</taxon>
        <taxon>Basidiomycota</taxon>
        <taxon>Pucciniomycotina</taxon>
        <taxon>Microbotryomycetes</taxon>
        <taxon>Microbotryales</taxon>
        <taxon>Microbotryaceae</taxon>
        <taxon>Microbotryum</taxon>
    </lineage>
</organism>
<evidence type="ECO:0000256" key="6">
    <source>
        <dbReference type="SAM" id="Phobius"/>
    </source>
</evidence>
<evidence type="ECO:0000313" key="7">
    <source>
        <dbReference type="EMBL" id="SCV74137.1"/>
    </source>
</evidence>
<feature type="transmembrane region" description="Helical" evidence="6">
    <location>
        <begin position="307"/>
        <end position="328"/>
    </location>
</feature>
<keyword evidence="2 6" id="KW-0812">Transmembrane</keyword>
<evidence type="ECO:0000256" key="4">
    <source>
        <dbReference type="ARBA" id="ARBA00023136"/>
    </source>
</evidence>
<dbReference type="Proteomes" id="UP000198372">
    <property type="component" value="Unassembled WGS sequence"/>
</dbReference>
<dbReference type="Pfam" id="PF03619">
    <property type="entry name" value="Solute_trans_a"/>
    <property type="match status" value="3"/>
</dbReference>
<dbReference type="PANTHER" id="PTHR23423">
    <property type="entry name" value="ORGANIC SOLUTE TRANSPORTER-RELATED"/>
    <property type="match status" value="1"/>
</dbReference>
<comment type="subcellular location">
    <subcellularLocation>
        <location evidence="1">Membrane</location>
        <topology evidence="1">Multi-pass membrane protein</topology>
    </subcellularLocation>
</comment>
<proteinExistence type="predicted"/>
<dbReference type="EMBL" id="FMSP01000020">
    <property type="protein sequence ID" value="SCV74137.1"/>
    <property type="molecule type" value="Genomic_DNA"/>
</dbReference>
<protein>
    <submittedName>
        <fullName evidence="7">BQ2448_6569 protein</fullName>
    </submittedName>
</protein>
<gene>
    <name evidence="7" type="ORF">BQ2448_6569</name>
</gene>
<keyword evidence="4 6" id="KW-0472">Membrane</keyword>
<feature type="transmembrane region" description="Helical" evidence="6">
    <location>
        <begin position="74"/>
        <end position="95"/>
    </location>
</feature>
<dbReference type="OrthoDB" id="5348404at2759"/>
<evidence type="ECO:0000313" key="8">
    <source>
        <dbReference type="Proteomes" id="UP000198372"/>
    </source>
</evidence>
<evidence type="ECO:0000256" key="3">
    <source>
        <dbReference type="ARBA" id="ARBA00022989"/>
    </source>
</evidence>
<feature type="transmembrane region" description="Helical" evidence="6">
    <location>
        <begin position="48"/>
        <end position="68"/>
    </location>
</feature>
<dbReference type="STRING" id="269621.A0A238FLK6"/>
<reference evidence="8" key="1">
    <citation type="submission" date="2016-09" db="EMBL/GenBank/DDBJ databases">
        <authorList>
            <person name="Jeantristanb JTB J.-T."/>
            <person name="Ricardo R."/>
        </authorList>
    </citation>
    <scope>NUCLEOTIDE SEQUENCE [LARGE SCALE GENOMIC DNA]</scope>
</reference>
<dbReference type="SMART" id="SM01417">
    <property type="entry name" value="Solute_trans_a"/>
    <property type="match status" value="1"/>
</dbReference>
<feature type="compositionally biased region" description="Polar residues" evidence="5">
    <location>
        <begin position="454"/>
        <end position="464"/>
    </location>
</feature>
<feature type="region of interest" description="Disordered" evidence="5">
    <location>
        <begin position="401"/>
        <end position="508"/>
    </location>
</feature>
<feature type="compositionally biased region" description="Polar residues" evidence="5">
    <location>
        <begin position="498"/>
        <end position="508"/>
    </location>
</feature>
<evidence type="ECO:0000256" key="2">
    <source>
        <dbReference type="ARBA" id="ARBA00022692"/>
    </source>
</evidence>
<feature type="transmembrane region" description="Helical" evidence="6">
    <location>
        <begin position="170"/>
        <end position="193"/>
    </location>
</feature>